<keyword evidence="10 14" id="KW-0663">Pyridoxal phosphate</keyword>
<evidence type="ECO:0000259" key="16">
    <source>
        <dbReference type="PROSITE" id="PS51672"/>
    </source>
</evidence>
<protein>
    <recommendedName>
        <fullName evidence="14">Threonine dehydratase</fullName>
        <ecNumber evidence="14">4.3.1.19</ecNumber>
    </recommendedName>
    <alternativeName>
        <fullName evidence="14">Threonine deaminase</fullName>
    </alternativeName>
</protein>
<comment type="cofactor">
    <cofactor evidence="2 14">
        <name>pyridoxal 5'-phosphate</name>
        <dbReference type="ChEBI" id="CHEBI:597326"/>
    </cofactor>
</comment>
<feature type="region of interest" description="Disordered" evidence="15">
    <location>
        <begin position="1"/>
        <end position="47"/>
    </location>
</feature>
<dbReference type="InterPro" id="IPR000634">
    <property type="entry name" value="Ser/Thr_deHydtase_PyrdxlP-BS"/>
</dbReference>
<evidence type="ECO:0000256" key="5">
    <source>
        <dbReference type="ARBA" id="ARBA00010869"/>
    </source>
</evidence>
<dbReference type="PROSITE" id="PS51672">
    <property type="entry name" value="ACT_LIKE"/>
    <property type="match status" value="2"/>
</dbReference>
<keyword evidence="12 14" id="KW-0456">Lyase</keyword>
<dbReference type="PANTHER" id="PTHR48078">
    <property type="entry name" value="THREONINE DEHYDRATASE, MITOCHONDRIAL-RELATED"/>
    <property type="match status" value="1"/>
</dbReference>
<evidence type="ECO:0000256" key="3">
    <source>
        <dbReference type="ARBA" id="ARBA00004173"/>
    </source>
</evidence>
<dbReference type="InterPro" id="IPR005787">
    <property type="entry name" value="Thr_deHydtase_biosynth"/>
</dbReference>
<dbReference type="GO" id="GO:0004794">
    <property type="term" value="F:threonine deaminase activity"/>
    <property type="evidence" value="ECO:0007669"/>
    <property type="project" value="UniProtKB-UniRule"/>
</dbReference>
<dbReference type="InterPro" id="IPR001926">
    <property type="entry name" value="TrpB-like_PALP"/>
</dbReference>
<dbReference type="PANTHER" id="PTHR48078:SF11">
    <property type="entry name" value="THREONINE DEHYDRATASE, MITOCHONDRIAL"/>
    <property type="match status" value="1"/>
</dbReference>
<evidence type="ECO:0000256" key="9">
    <source>
        <dbReference type="ARBA" id="ARBA00022737"/>
    </source>
</evidence>
<dbReference type="GO" id="GO:0030170">
    <property type="term" value="F:pyridoxal phosphate binding"/>
    <property type="evidence" value="ECO:0007669"/>
    <property type="project" value="InterPro"/>
</dbReference>
<evidence type="ECO:0000256" key="2">
    <source>
        <dbReference type="ARBA" id="ARBA00001933"/>
    </source>
</evidence>
<evidence type="ECO:0000256" key="7">
    <source>
        <dbReference type="ARBA" id="ARBA00022605"/>
    </source>
</evidence>
<evidence type="ECO:0000256" key="13">
    <source>
        <dbReference type="ARBA" id="ARBA00023304"/>
    </source>
</evidence>
<dbReference type="CDD" id="cd04906">
    <property type="entry name" value="ACT_ThrD-I_1"/>
    <property type="match status" value="1"/>
</dbReference>
<gene>
    <name evidence="17" type="ORF">BC938DRAFT_478790</name>
</gene>
<dbReference type="FunFam" id="3.40.50.1100:FF:000008">
    <property type="entry name" value="L-threonine dehydratase"/>
    <property type="match status" value="1"/>
</dbReference>
<comment type="pathway">
    <text evidence="4 14">Amino-acid biosynthesis; L-isoleucine biosynthesis; 2-oxobutanoate from L-threonine: step 1/1.</text>
</comment>
<evidence type="ECO:0000313" key="18">
    <source>
        <dbReference type="Proteomes" id="UP000274822"/>
    </source>
</evidence>
<evidence type="ECO:0000256" key="8">
    <source>
        <dbReference type="ARBA" id="ARBA00022624"/>
    </source>
</evidence>
<accession>A0A433QMA0</accession>
<evidence type="ECO:0000256" key="15">
    <source>
        <dbReference type="SAM" id="MobiDB-lite"/>
    </source>
</evidence>
<dbReference type="NCBIfam" id="NF006674">
    <property type="entry name" value="PRK09224.1"/>
    <property type="match status" value="1"/>
</dbReference>
<dbReference type="EC" id="4.3.1.19" evidence="14"/>
<dbReference type="CDD" id="cd04907">
    <property type="entry name" value="ACT_ThrD-I_2"/>
    <property type="match status" value="1"/>
</dbReference>
<dbReference type="Pfam" id="PF00291">
    <property type="entry name" value="PALP"/>
    <property type="match status" value="1"/>
</dbReference>
<organism evidence="17 18">
    <name type="scientific">Jimgerdemannia flammicorona</name>
    <dbReference type="NCBI Taxonomy" id="994334"/>
    <lineage>
        <taxon>Eukaryota</taxon>
        <taxon>Fungi</taxon>
        <taxon>Fungi incertae sedis</taxon>
        <taxon>Mucoromycota</taxon>
        <taxon>Mucoromycotina</taxon>
        <taxon>Endogonomycetes</taxon>
        <taxon>Endogonales</taxon>
        <taxon>Endogonaceae</taxon>
        <taxon>Jimgerdemannia</taxon>
    </lineage>
</organism>
<keyword evidence="13 14" id="KW-0100">Branched-chain amino acid biosynthesis</keyword>
<dbReference type="GO" id="GO:0009097">
    <property type="term" value="P:isoleucine biosynthetic process"/>
    <property type="evidence" value="ECO:0007669"/>
    <property type="project" value="UniProtKB-UniRule"/>
</dbReference>
<dbReference type="SUPFAM" id="SSF53686">
    <property type="entry name" value="Tryptophan synthase beta subunit-like PLP-dependent enzymes"/>
    <property type="match status" value="1"/>
</dbReference>
<name>A0A433QMA0_9FUNG</name>
<dbReference type="NCBIfam" id="TIGR01124">
    <property type="entry name" value="ilvA_2Cterm"/>
    <property type="match status" value="1"/>
</dbReference>
<feature type="compositionally biased region" description="Polar residues" evidence="15">
    <location>
        <begin position="8"/>
        <end position="36"/>
    </location>
</feature>
<dbReference type="GO" id="GO:0006567">
    <property type="term" value="P:L-threonine catabolic process"/>
    <property type="evidence" value="ECO:0007669"/>
    <property type="project" value="TreeGrafter"/>
</dbReference>
<evidence type="ECO:0000313" key="17">
    <source>
        <dbReference type="EMBL" id="RUS30901.1"/>
    </source>
</evidence>
<keyword evidence="9" id="KW-0677">Repeat</keyword>
<comment type="subunit">
    <text evidence="6">Homotetramer.</text>
</comment>
<dbReference type="AlphaFoldDB" id="A0A433QMA0"/>
<dbReference type="GO" id="GO:0005739">
    <property type="term" value="C:mitochondrion"/>
    <property type="evidence" value="ECO:0007669"/>
    <property type="project" value="UniProtKB-SubCell"/>
</dbReference>
<evidence type="ECO:0000256" key="1">
    <source>
        <dbReference type="ARBA" id="ARBA00001274"/>
    </source>
</evidence>
<dbReference type="Gene3D" id="3.40.1020.10">
    <property type="entry name" value="Biosynthetic Threonine Deaminase, Domain 3"/>
    <property type="match status" value="1"/>
</dbReference>
<feature type="domain" description="ACT-like" evidence="16">
    <location>
        <begin position="409"/>
        <end position="481"/>
    </location>
</feature>
<feature type="non-terminal residue" evidence="17">
    <location>
        <position position="1"/>
    </location>
</feature>
<reference evidence="17 18" key="1">
    <citation type="journal article" date="2018" name="New Phytol.">
        <title>Phylogenomics of Endogonaceae and evolution of mycorrhizas within Mucoromycota.</title>
        <authorList>
            <person name="Chang Y."/>
            <person name="Desiro A."/>
            <person name="Na H."/>
            <person name="Sandor L."/>
            <person name="Lipzen A."/>
            <person name="Clum A."/>
            <person name="Barry K."/>
            <person name="Grigoriev I.V."/>
            <person name="Martin F.M."/>
            <person name="Stajich J.E."/>
            <person name="Smith M.E."/>
            <person name="Bonito G."/>
            <person name="Spatafora J.W."/>
        </authorList>
    </citation>
    <scope>NUCLEOTIDE SEQUENCE [LARGE SCALE GENOMIC DNA]</scope>
    <source>
        <strain evidence="17 18">AD002</strain>
    </source>
</reference>
<keyword evidence="18" id="KW-1185">Reference proteome</keyword>
<keyword evidence="8 14" id="KW-0412">Isoleucine biosynthesis</keyword>
<evidence type="ECO:0000256" key="4">
    <source>
        <dbReference type="ARBA" id="ARBA00004810"/>
    </source>
</evidence>
<dbReference type="SUPFAM" id="SSF55021">
    <property type="entry name" value="ACT-like"/>
    <property type="match status" value="1"/>
</dbReference>
<dbReference type="Pfam" id="PF00585">
    <property type="entry name" value="Thr_dehydrat_C"/>
    <property type="match status" value="2"/>
</dbReference>
<comment type="caution">
    <text evidence="17">The sequence shown here is derived from an EMBL/GenBank/DDBJ whole genome shotgun (WGS) entry which is preliminary data.</text>
</comment>
<dbReference type="UniPathway" id="UPA00047">
    <property type="reaction ID" value="UER00054"/>
</dbReference>
<dbReference type="FunFam" id="3.40.50.1100:FF:000005">
    <property type="entry name" value="Threonine dehydratase catabolic"/>
    <property type="match status" value="1"/>
</dbReference>
<dbReference type="InterPro" id="IPR001721">
    <property type="entry name" value="TD_ACT-like"/>
</dbReference>
<dbReference type="CDD" id="cd01562">
    <property type="entry name" value="Thr-dehyd"/>
    <property type="match status" value="1"/>
</dbReference>
<keyword evidence="11" id="KW-0496">Mitochondrion</keyword>
<dbReference type="EMBL" id="RBNJ01003456">
    <property type="protein sequence ID" value="RUS30901.1"/>
    <property type="molecule type" value="Genomic_DNA"/>
</dbReference>
<evidence type="ECO:0000256" key="14">
    <source>
        <dbReference type="RuleBase" id="RU362012"/>
    </source>
</evidence>
<keyword evidence="7 14" id="KW-0028">Amino-acid biosynthesis</keyword>
<dbReference type="InterPro" id="IPR038110">
    <property type="entry name" value="TD_ACT-like_sf"/>
</dbReference>
<dbReference type="GO" id="GO:0003941">
    <property type="term" value="F:L-serine ammonia-lyase activity"/>
    <property type="evidence" value="ECO:0007669"/>
    <property type="project" value="TreeGrafter"/>
</dbReference>
<comment type="similarity">
    <text evidence="5 14">Belongs to the serine/threonine dehydratase family.</text>
</comment>
<dbReference type="InterPro" id="IPR036052">
    <property type="entry name" value="TrpB-like_PALP_sf"/>
</dbReference>
<dbReference type="FunFam" id="3.40.1020.10:FF:000001">
    <property type="entry name" value="L-threonine dehydratase"/>
    <property type="match status" value="1"/>
</dbReference>
<feature type="domain" description="ACT-like" evidence="16">
    <location>
        <begin position="503"/>
        <end position="574"/>
    </location>
</feature>
<comment type="subcellular location">
    <subcellularLocation>
        <location evidence="3">Mitochondrion</location>
    </subcellularLocation>
</comment>
<evidence type="ECO:0000256" key="6">
    <source>
        <dbReference type="ARBA" id="ARBA00011881"/>
    </source>
</evidence>
<comment type="catalytic activity">
    <reaction evidence="1 14">
        <text>L-threonine = 2-oxobutanoate + NH4(+)</text>
        <dbReference type="Rhea" id="RHEA:22108"/>
        <dbReference type="ChEBI" id="CHEBI:16763"/>
        <dbReference type="ChEBI" id="CHEBI:28938"/>
        <dbReference type="ChEBI" id="CHEBI:57926"/>
        <dbReference type="EC" id="4.3.1.19"/>
    </reaction>
</comment>
<dbReference type="PROSITE" id="PS00165">
    <property type="entry name" value="DEHYDRATASE_SER_THR"/>
    <property type="match status" value="1"/>
</dbReference>
<dbReference type="InterPro" id="IPR045865">
    <property type="entry name" value="ACT-like_dom_sf"/>
</dbReference>
<dbReference type="GO" id="GO:0006565">
    <property type="term" value="P:L-serine catabolic process"/>
    <property type="evidence" value="ECO:0007669"/>
    <property type="project" value="TreeGrafter"/>
</dbReference>
<proteinExistence type="inferred from homology"/>
<dbReference type="InterPro" id="IPR050147">
    <property type="entry name" value="Ser/Thr_Dehydratase"/>
</dbReference>
<evidence type="ECO:0000256" key="11">
    <source>
        <dbReference type="ARBA" id="ARBA00023128"/>
    </source>
</evidence>
<evidence type="ECO:0000256" key="10">
    <source>
        <dbReference type="ARBA" id="ARBA00022898"/>
    </source>
</evidence>
<dbReference type="Gene3D" id="3.40.50.1100">
    <property type="match status" value="2"/>
</dbReference>
<dbReference type="Proteomes" id="UP000274822">
    <property type="component" value="Unassembled WGS sequence"/>
</dbReference>
<sequence>RNQKKIENVSSHVAQATLTHKGSPSTEPHSSRQTRPTPAMATAPVSAPVLPDFPTGKAILETSTSSPSRHLNGVKSVEVPDYLKLILSARVYEIMEKTPLQKALNLSTKLNTTILIKREDLTPVFSFKIRGAYNKLANLTKAEKEAGVIACSAGNHAQGVAMAAKHMNVKATIVMPLATPAIKWRNVRRLGAEVVLHGNDFEEAKIECARLTRLNGLTNIPPYDDPYVIAGQGTIGVEILQQWPLDEIRTIFACVGGGGLIAGIASYVKRICPQIKIVGVETVDADAMAKSLASGKREELKEVGLFADGAAVRLVGEEPFRIALELVDDMVLVTNDEICAAIKDIFEDTRSICEPAGALSVAGVRKYLELHPEECGKGAHVAILSGANMNFDRLRFVAERAELGEKTEAFCSVIIPERPGSFVKMISHIAPRAITEFSYRYSDPDRALIYTSFKVTDLRVDVPEIVANLAKDGMEARDISDNEVAKSHARYLVGGKSHVLNERLFRFEFPERPGALQRFLLGLQIHWNVSLFHYRNHGDDMGKVLVGIQVPPQDYKAFDAFLKQLEYRVVEETNNEIRTRHVQKACTPTIEFQEMNRRRRNIPLCIDNGLSNKSRRNLRVLAPSIRIPLLTLF</sequence>
<evidence type="ECO:0000256" key="12">
    <source>
        <dbReference type="ARBA" id="ARBA00023239"/>
    </source>
</evidence>